<dbReference type="STRING" id="6669.E9HNC6"/>
<feature type="domain" description="Histidine kinase/HSP90-like ATPase" evidence="11">
    <location>
        <begin position="34"/>
        <end position="188"/>
    </location>
</feature>
<dbReference type="SMART" id="SM00387">
    <property type="entry name" value="HATPase_c"/>
    <property type="match status" value="1"/>
</dbReference>
<feature type="compositionally biased region" description="Acidic residues" evidence="10">
    <location>
        <begin position="700"/>
        <end position="710"/>
    </location>
</feature>
<dbReference type="GO" id="GO:0005524">
    <property type="term" value="F:ATP binding"/>
    <property type="evidence" value="ECO:0000318"/>
    <property type="project" value="GO_Central"/>
</dbReference>
<dbReference type="CDD" id="cd16927">
    <property type="entry name" value="HATPase_Hsp90-like"/>
    <property type="match status" value="1"/>
</dbReference>
<accession>E9HNC6</accession>
<feature type="compositionally biased region" description="Acidic residues" evidence="10">
    <location>
        <begin position="224"/>
        <end position="234"/>
    </location>
</feature>
<dbReference type="InParanoid" id="E9HNC6"/>
<dbReference type="InterPro" id="IPR037196">
    <property type="entry name" value="HSP90_C"/>
</dbReference>
<evidence type="ECO:0000256" key="5">
    <source>
        <dbReference type="ARBA" id="ARBA00022741"/>
    </source>
</evidence>
<feature type="binding site" evidence="9">
    <location>
        <begin position="127"/>
        <end position="132"/>
    </location>
    <ligand>
        <name>ATP</name>
        <dbReference type="ChEBI" id="CHEBI:30616"/>
    </ligand>
</feature>
<reference evidence="12 13" key="1">
    <citation type="journal article" date="2011" name="Science">
        <title>The ecoresponsive genome of Daphnia pulex.</title>
        <authorList>
            <person name="Colbourne J.K."/>
            <person name="Pfrender M.E."/>
            <person name="Gilbert D."/>
            <person name="Thomas W.K."/>
            <person name="Tucker A."/>
            <person name="Oakley T.H."/>
            <person name="Tokishita S."/>
            <person name="Aerts A."/>
            <person name="Arnold G.J."/>
            <person name="Basu M.K."/>
            <person name="Bauer D.J."/>
            <person name="Caceres C.E."/>
            <person name="Carmel L."/>
            <person name="Casola C."/>
            <person name="Choi J.H."/>
            <person name="Detter J.C."/>
            <person name="Dong Q."/>
            <person name="Dusheyko S."/>
            <person name="Eads B.D."/>
            <person name="Frohlich T."/>
            <person name="Geiler-Samerotte K.A."/>
            <person name="Gerlach D."/>
            <person name="Hatcher P."/>
            <person name="Jogdeo S."/>
            <person name="Krijgsveld J."/>
            <person name="Kriventseva E.V."/>
            <person name="Kultz D."/>
            <person name="Laforsch C."/>
            <person name="Lindquist E."/>
            <person name="Lopez J."/>
            <person name="Manak J.R."/>
            <person name="Muller J."/>
            <person name="Pangilinan J."/>
            <person name="Patwardhan R.P."/>
            <person name="Pitluck S."/>
            <person name="Pritham E.J."/>
            <person name="Rechtsteiner A."/>
            <person name="Rho M."/>
            <person name="Rogozin I.B."/>
            <person name="Sakarya O."/>
            <person name="Salamov A."/>
            <person name="Schaack S."/>
            <person name="Shapiro H."/>
            <person name="Shiga Y."/>
            <person name="Skalitzky C."/>
            <person name="Smith Z."/>
            <person name="Souvorov A."/>
            <person name="Sung W."/>
            <person name="Tang Z."/>
            <person name="Tsuchiya D."/>
            <person name="Tu H."/>
            <person name="Vos H."/>
            <person name="Wang M."/>
            <person name="Wolf Y.I."/>
            <person name="Yamagata H."/>
            <person name="Yamada T."/>
            <person name="Ye Y."/>
            <person name="Shaw J.R."/>
            <person name="Andrews J."/>
            <person name="Crease T.J."/>
            <person name="Tang H."/>
            <person name="Lucas S.M."/>
            <person name="Robertson H.M."/>
            <person name="Bork P."/>
            <person name="Koonin E.V."/>
            <person name="Zdobnov E.M."/>
            <person name="Grigoriev I.V."/>
            <person name="Lynch M."/>
            <person name="Boore J.L."/>
        </authorList>
    </citation>
    <scope>NUCLEOTIDE SEQUENCE [LARGE SCALE GENOMIC DNA]</scope>
</reference>
<evidence type="ECO:0000256" key="4">
    <source>
        <dbReference type="ARBA" id="ARBA00022490"/>
    </source>
</evidence>
<dbReference type="PhylomeDB" id="E9HNC6"/>
<keyword evidence="8" id="KW-0143">Chaperone</keyword>
<sequence length="718" mass="82545">MPEEVQMEAEAETFAFQAEIAQLMSLIINTFYSNKEIFLRELISNSSDALDKIRYESLTDPSKLDSGKDLEIKIVPNKNDRTLTLSDTGIGMTKADLVNNLGTIAKSGTKAFMEALSAGADISMIGQFGVGFYSAYLVADKVTVHSKHNDDEQYVWESSAGGSFTIKPDHGEPMGRGTKIVLHLKEDQMDYLEEKKVKEVVKKHSQFIGYPIKLLVEKERDKEVSDDEAEEEEKKDENEEKPKVEDVGEDEEADKETDKKKKKTIKEKYSVDEELNKTKPIWTRNPDDISQEEYGEFYKSLTNDWEDHLAVKHFSIEGQLEFRALLFVPRRAPFDLFENRKQKNHIKLYVRRVFIMDNCEELIPEYLNFMKGVVDSEDLPLNISREMLQQNKILKVIRKNLVKKCMELFEELAEDKENFKKFYEQFSKNLKLGVHEDSTNRKKIADLIRYHTSASGEDQVSFKEYVSRMKENQKHIYYITGENRDQVSNSSFVERVKKRGLEVIFMTEPIDEYVVQQLKEYDGKQLVSVTKEGLELPEDDEETKKRESDKAKFEGLCKIMKDILDKKVEKVVISNRLVESPCCIVTSQYGWTANMERIMKAQALRDTSTMGYMAAKKHLEINPDHPIVEALRVKAEADKNDKAVKDLVMLLFETSLLSSGFSLEEPAVHASRIYRMIKLGLGIDEDDVPAGGEEAKAEEEMPPLENDEEDASRMEEVD</sequence>
<dbReference type="OrthoDB" id="5426351at2759"/>
<dbReference type="KEGG" id="dpx:DAPPUDRAFT_302452"/>
<dbReference type="SUPFAM" id="SSF55874">
    <property type="entry name" value="ATPase domain of HSP90 chaperone/DNA topoisomerase II/histidine kinase"/>
    <property type="match status" value="1"/>
</dbReference>
<keyword evidence="13" id="KW-1185">Reference proteome</keyword>
<dbReference type="AlphaFoldDB" id="E9HNC6"/>
<dbReference type="EMBL" id="GL732695">
    <property type="protein sequence ID" value="EFX66769.1"/>
    <property type="molecule type" value="Genomic_DNA"/>
</dbReference>
<gene>
    <name evidence="12" type="ORF">DAPPUDRAFT_302452</name>
</gene>
<organism evidence="12 13">
    <name type="scientific">Daphnia pulex</name>
    <name type="common">Water flea</name>
    <dbReference type="NCBI Taxonomy" id="6669"/>
    <lineage>
        <taxon>Eukaryota</taxon>
        <taxon>Metazoa</taxon>
        <taxon>Ecdysozoa</taxon>
        <taxon>Arthropoda</taxon>
        <taxon>Crustacea</taxon>
        <taxon>Branchiopoda</taxon>
        <taxon>Diplostraca</taxon>
        <taxon>Cladocera</taxon>
        <taxon>Anomopoda</taxon>
        <taxon>Daphniidae</taxon>
        <taxon>Daphnia</taxon>
    </lineage>
</organism>
<dbReference type="FunFam" id="3.30.230.80:FF:000001">
    <property type="entry name" value="Heat shock protein 90 alpha"/>
    <property type="match status" value="1"/>
</dbReference>
<dbReference type="InterPro" id="IPR003594">
    <property type="entry name" value="HATPase_dom"/>
</dbReference>
<dbReference type="InterPro" id="IPR020568">
    <property type="entry name" value="Ribosomal_Su5_D2-typ_SF"/>
</dbReference>
<keyword evidence="4" id="KW-0963">Cytoplasm</keyword>
<dbReference type="FunFam" id="1.20.120.790:FF:000001">
    <property type="entry name" value="Heat shock protein 90 alpha"/>
    <property type="match status" value="1"/>
</dbReference>
<keyword evidence="7" id="KW-0346">Stress response</keyword>
<dbReference type="GO" id="GO:0101031">
    <property type="term" value="C:protein folding chaperone complex"/>
    <property type="evidence" value="ECO:0007669"/>
    <property type="project" value="UniProtKB-ARBA"/>
</dbReference>
<proteinExistence type="inferred from homology"/>
<feature type="region of interest" description="Disordered" evidence="10">
    <location>
        <begin position="685"/>
        <end position="718"/>
    </location>
</feature>
<evidence type="ECO:0000256" key="10">
    <source>
        <dbReference type="SAM" id="MobiDB-lite"/>
    </source>
</evidence>
<dbReference type="Gene3D" id="1.20.120.790">
    <property type="entry name" value="Heat shock protein 90, C-terminal domain"/>
    <property type="match status" value="1"/>
</dbReference>
<feature type="binding site" evidence="9">
    <location>
        <position position="45"/>
    </location>
    <ligand>
        <name>ATP</name>
        <dbReference type="ChEBI" id="CHEBI:30616"/>
    </ligand>
</feature>
<dbReference type="InterPro" id="IPR036890">
    <property type="entry name" value="HATPase_C_sf"/>
</dbReference>
<dbReference type="Gene3D" id="3.30.230.80">
    <property type="match status" value="1"/>
</dbReference>
<evidence type="ECO:0000256" key="1">
    <source>
        <dbReference type="ARBA" id="ARBA00004496"/>
    </source>
</evidence>
<dbReference type="GO" id="GO:0048471">
    <property type="term" value="C:perinuclear region of cytoplasm"/>
    <property type="evidence" value="ECO:0000318"/>
    <property type="project" value="GO_Central"/>
</dbReference>
<dbReference type="eggNOG" id="KOG0019">
    <property type="taxonomic scope" value="Eukaryota"/>
</dbReference>
<dbReference type="SUPFAM" id="SSF110942">
    <property type="entry name" value="HSP90 C-terminal domain"/>
    <property type="match status" value="1"/>
</dbReference>
<evidence type="ECO:0000259" key="11">
    <source>
        <dbReference type="SMART" id="SM00387"/>
    </source>
</evidence>
<comment type="subcellular location">
    <subcellularLocation>
        <location evidence="1">Cytoplasm</location>
    </subcellularLocation>
</comment>
<evidence type="ECO:0000256" key="3">
    <source>
        <dbReference type="ARBA" id="ARBA00021845"/>
    </source>
</evidence>
<dbReference type="Proteomes" id="UP000000305">
    <property type="component" value="Unassembled WGS sequence"/>
</dbReference>
<name>E9HNC6_DAPPU</name>
<feature type="binding site" evidence="9">
    <location>
        <position position="100"/>
    </location>
    <ligand>
        <name>ATP</name>
        <dbReference type="ChEBI" id="CHEBI:30616"/>
    </ligand>
</feature>
<dbReference type="PRINTS" id="PR00775">
    <property type="entry name" value="HEATSHOCK90"/>
</dbReference>
<dbReference type="FunCoup" id="E9HNC6">
    <property type="interactions" value="1298"/>
</dbReference>
<dbReference type="GO" id="GO:0016887">
    <property type="term" value="F:ATP hydrolysis activity"/>
    <property type="evidence" value="ECO:0000318"/>
    <property type="project" value="GO_Central"/>
</dbReference>
<dbReference type="SUPFAM" id="SSF54211">
    <property type="entry name" value="Ribosomal protein S5 domain 2-like"/>
    <property type="match status" value="1"/>
</dbReference>
<dbReference type="GO" id="GO:0032991">
    <property type="term" value="C:protein-containing complex"/>
    <property type="evidence" value="ECO:0000318"/>
    <property type="project" value="GO_Central"/>
</dbReference>
<evidence type="ECO:0000256" key="8">
    <source>
        <dbReference type="ARBA" id="ARBA00023186"/>
    </source>
</evidence>
<dbReference type="InterPro" id="IPR020575">
    <property type="entry name" value="Hsp90_N"/>
</dbReference>
<keyword evidence="5 9" id="KW-0547">Nucleotide-binding</keyword>
<feature type="binding site" evidence="9">
    <location>
        <position position="106"/>
    </location>
    <ligand>
        <name>ATP</name>
        <dbReference type="ChEBI" id="CHEBI:30616"/>
    </ligand>
</feature>
<feature type="binding site" evidence="9">
    <location>
        <position position="385"/>
    </location>
    <ligand>
        <name>ATP</name>
        <dbReference type="ChEBI" id="CHEBI:30616"/>
    </ligand>
</feature>
<comment type="similarity">
    <text evidence="2">Belongs to the heat shock protein 90 family.</text>
</comment>
<dbReference type="PROSITE" id="PS00298">
    <property type="entry name" value="HSP90"/>
    <property type="match status" value="1"/>
</dbReference>
<feature type="binding site" evidence="9">
    <location>
        <begin position="107"/>
        <end position="108"/>
    </location>
    <ligand>
        <name>ATP</name>
        <dbReference type="ChEBI" id="CHEBI:30616"/>
    </ligand>
</feature>
<evidence type="ECO:0000256" key="7">
    <source>
        <dbReference type="ARBA" id="ARBA00023016"/>
    </source>
</evidence>
<dbReference type="GO" id="GO:0034605">
    <property type="term" value="P:cellular response to heat"/>
    <property type="evidence" value="ECO:0000318"/>
    <property type="project" value="GO_Central"/>
</dbReference>
<feature type="binding site" evidence="9">
    <location>
        <position position="92"/>
    </location>
    <ligand>
        <name>ATP</name>
        <dbReference type="ChEBI" id="CHEBI:30616"/>
    </ligand>
</feature>
<dbReference type="GO" id="GO:0005829">
    <property type="term" value="C:cytosol"/>
    <property type="evidence" value="ECO:0000318"/>
    <property type="project" value="GO_Central"/>
</dbReference>
<evidence type="ECO:0000256" key="9">
    <source>
        <dbReference type="PIRSR" id="PIRSR002583-1"/>
    </source>
</evidence>
<dbReference type="GO" id="GO:0140662">
    <property type="term" value="F:ATP-dependent protein folding chaperone"/>
    <property type="evidence" value="ECO:0007669"/>
    <property type="project" value="InterPro"/>
</dbReference>
<dbReference type="GO" id="GO:0051082">
    <property type="term" value="F:unfolded protein binding"/>
    <property type="evidence" value="ECO:0000318"/>
    <property type="project" value="GO_Central"/>
</dbReference>
<evidence type="ECO:0000256" key="6">
    <source>
        <dbReference type="ARBA" id="ARBA00022840"/>
    </source>
</evidence>
<keyword evidence="6 9" id="KW-0067">ATP-binding</keyword>
<dbReference type="InterPro" id="IPR001404">
    <property type="entry name" value="Hsp90_fam"/>
</dbReference>
<protein>
    <recommendedName>
        <fullName evidence="3">Heat shock protein 83</fullName>
    </recommendedName>
</protein>
<dbReference type="Gene3D" id="3.40.50.11260">
    <property type="match status" value="1"/>
</dbReference>
<dbReference type="FunFam" id="3.30.565.10:FF:000001">
    <property type="entry name" value="Heat shock protein HSP 90-alpha"/>
    <property type="match status" value="1"/>
</dbReference>
<dbReference type="PANTHER" id="PTHR11528">
    <property type="entry name" value="HEAT SHOCK PROTEIN 90 FAMILY MEMBER"/>
    <property type="match status" value="1"/>
</dbReference>
<dbReference type="HAMAP" id="MF_00505">
    <property type="entry name" value="HSP90"/>
    <property type="match status" value="1"/>
</dbReference>
<dbReference type="Pfam" id="PF00183">
    <property type="entry name" value="HSP90"/>
    <property type="match status" value="1"/>
</dbReference>
<dbReference type="OMA" id="MRRMKEM"/>
<dbReference type="PIRSF" id="PIRSF002583">
    <property type="entry name" value="Hsp90"/>
    <property type="match status" value="1"/>
</dbReference>
<dbReference type="GO" id="GO:0006457">
    <property type="term" value="P:protein folding"/>
    <property type="evidence" value="ECO:0000318"/>
    <property type="project" value="GO_Central"/>
</dbReference>
<evidence type="ECO:0000313" key="13">
    <source>
        <dbReference type="Proteomes" id="UP000000305"/>
    </source>
</evidence>
<feature type="binding site" evidence="9">
    <location>
        <position position="87"/>
    </location>
    <ligand>
        <name>ATP</name>
        <dbReference type="ChEBI" id="CHEBI:30616"/>
    </ligand>
</feature>
<dbReference type="Gene3D" id="3.30.565.10">
    <property type="entry name" value="Histidine kinase-like ATPase, C-terminal domain"/>
    <property type="match status" value="1"/>
</dbReference>
<dbReference type="GO" id="GO:0005886">
    <property type="term" value="C:plasma membrane"/>
    <property type="evidence" value="ECO:0000318"/>
    <property type="project" value="GO_Central"/>
</dbReference>
<feature type="region of interest" description="Disordered" evidence="10">
    <location>
        <begin position="219"/>
        <end position="263"/>
    </location>
</feature>
<evidence type="ECO:0000313" key="12">
    <source>
        <dbReference type="EMBL" id="EFX66769.1"/>
    </source>
</evidence>
<feature type="binding site" evidence="9">
    <location>
        <position position="41"/>
    </location>
    <ligand>
        <name>ATP</name>
        <dbReference type="ChEBI" id="CHEBI:30616"/>
    </ligand>
</feature>
<evidence type="ECO:0000256" key="2">
    <source>
        <dbReference type="ARBA" id="ARBA00008239"/>
    </source>
</evidence>
<dbReference type="Pfam" id="PF13589">
    <property type="entry name" value="HATPase_c_3"/>
    <property type="match status" value="1"/>
</dbReference>
<dbReference type="FunFam" id="3.40.50.11260:FF:000001">
    <property type="entry name" value="Heat shock protein 90 alpha"/>
    <property type="match status" value="1"/>
</dbReference>
<dbReference type="NCBIfam" id="NF003555">
    <property type="entry name" value="PRK05218.1"/>
    <property type="match status" value="1"/>
</dbReference>
<feature type="binding site" evidence="9">
    <location>
        <position position="178"/>
    </location>
    <ligand>
        <name>ATP</name>
        <dbReference type="ChEBI" id="CHEBI:30616"/>
    </ligand>
</feature>
<feature type="compositionally biased region" description="Basic and acidic residues" evidence="10">
    <location>
        <begin position="235"/>
        <end position="246"/>
    </location>
</feature>
<dbReference type="InterPro" id="IPR019805">
    <property type="entry name" value="Heat_shock_protein_90_CS"/>
</dbReference>
<dbReference type="SMR" id="E9HNC6"/>
<dbReference type="HOGENOM" id="CLU_006684_1_3_1"/>
<dbReference type="GO" id="GO:0050821">
    <property type="term" value="P:protein stabilization"/>
    <property type="evidence" value="ECO:0000318"/>
    <property type="project" value="GO_Central"/>
</dbReference>